<dbReference type="SUPFAM" id="SSF55347">
    <property type="entry name" value="Glyceraldehyde-3-phosphate dehydrogenase-like, C-terminal domain"/>
    <property type="match status" value="1"/>
</dbReference>
<dbReference type="InterPro" id="IPR006311">
    <property type="entry name" value="TAT_signal"/>
</dbReference>
<dbReference type="InterPro" id="IPR000683">
    <property type="entry name" value="Gfo/Idh/MocA-like_OxRdtase_N"/>
</dbReference>
<evidence type="ECO:0000259" key="2">
    <source>
        <dbReference type="Pfam" id="PF19051"/>
    </source>
</evidence>
<protein>
    <submittedName>
        <fullName evidence="3">Dehydrogenase</fullName>
    </submittedName>
</protein>
<dbReference type="Pfam" id="PF01408">
    <property type="entry name" value="GFO_IDH_MocA"/>
    <property type="match status" value="1"/>
</dbReference>
<dbReference type="InterPro" id="IPR036291">
    <property type="entry name" value="NAD(P)-bd_dom_sf"/>
</dbReference>
<dbReference type="PROSITE" id="PS51318">
    <property type="entry name" value="TAT"/>
    <property type="match status" value="1"/>
</dbReference>
<accession>A0AAE3VGT1</accession>
<dbReference type="AlphaFoldDB" id="A0AAE3VGT1"/>
<dbReference type="InterPro" id="IPR043906">
    <property type="entry name" value="Gfo/Idh/MocA_OxRdtase_bact_C"/>
</dbReference>
<dbReference type="GO" id="GO:0000166">
    <property type="term" value="F:nucleotide binding"/>
    <property type="evidence" value="ECO:0007669"/>
    <property type="project" value="InterPro"/>
</dbReference>
<dbReference type="Gene3D" id="3.30.360.10">
    <property type="entry name" value="Dihydrodipicolinate Reductase, domain 2"/>
    <property type="match status" value="1"/>
</dbReference>
<evidence type="ECO:0000313" key="4">
    <source>
        <dbReference type="Proteomes" id="UP001238163"/>
    </source>
</evidence>
<feature type="domain" description="Gfo/Idh/MocA-like oxidoreductase N-terminal" evidence="1">
    <location>
        <begin position="38"/>
        <end position="168"/>
    </location>
</feature>
<dbReference type="InterPro" id="IPR019546">
    <property type="entry name" value="TAT_signal_bac_arc"/>
</dbReference>
<dbReference type="PANTHER" id="PTHR43818">
    <property type="entry name" value="BCDNA.GH03377"/>
    <property type="match status" value="1"/>
</dbReference>
<evidence type="ECO:0000259" key="1">
    <source>
        <dbReference type="Pfam" id="PF01408"/>
    </source>
</evidence>
<feature type="domain" description="Gfo/Idh/MocA-like oxidoreductase bacterial type C-terminal" evidence="2">
    <location>
        <begin position="205"/>
        <end position="427"/>
    </location>
</feature>
<dbReference type="Gene3D" id="3.40.50.720">
    <property type="entry name" value="NAD(P)-binding Rossmann-like Domain"/>
    <property type="match status" value="1"/>
</dbReference>
<dbReference type="InterPro" id="IPR050463">
    <property type="entry name" value="Gfo/Idh/MocA_oxidrdct_glycsds"/>
</dbReference>
<gene>
    <name evidence="3" type="ORF">J3R75_002093</name>
</gene>
<dbReference type="SUPFAM" id="SSF51735">
    <property type="entry name" value="NAD(P)-binding Rossmann-fold domains"/>
    <property type="match status" value="1"/>
</dbReference>
<dbReference type="PANTHER" id="PTHR43818:SF5">
    <property type="entry name" value="OXIDOREDUCTASE FAMILY PROTEIN"/>
    <property type="match status" value="1"/>
</dbReference>
<sequence length="428" mass="48229">MHLNRRDFLKSSGALAGAAAVPALLSCHNAHSAPSNRINLGVIGIGKMCMGHIHGLLGRPDVRISALCDVESIRLGKAHKIVDDRYRDRLGKDYGGCDTYGDFRRILDRNDIDAVLIATPTHWHAAQSVLACQAGKDVYCEKPMTLSIHEGQAIIRAARHHHIVYQNGSQQRSDQKFRLACELVRNGRIGKVKTIFVNNVADPSGPCYLPAQPTPPSIDWDMWLGPAPWRPYHAELCPFDNWAVFPAWRRYSDFDGGGMTDWGAHHFDIAQWALGMDDSGPVTIIPPRESEFKRLTYVYANGTQMVRGGAQPAEAGLEIIGEKGRVCVNRGYLYTEPEELIRTKWGINDIRLYESRSHFDNWFSCIRNRQDCICTPEIGHRSSTVCHLGIICYRLNRTLHWDPVKEHFVNDPEADRLIHKPARAPWIV</sequence>
<organism evidence="3 4">
    <name type="scientific">Oligosphaera ethanolica</name>
    <dbReference type="NCBI Taxonomy" id="760260"/>
    <lineage>
        <taxon>Bacteria</taxon>
        <taxon>Pseudomonadati</taxon>
        <taxon>Lentisphaerota</taxon>
        <taxon>Oligosphaeria</taxon>
        <taxon>Oligosphaerales</taxon>
        <taxon>Oligosphaeraceae</taxon>
        <taxon>Oligosphaera</taxon>
    </lineage>
</organism>
<dbReference type="RefSeq" id="WP_307261419.1">
    <property type="nucleotide sequence ID" value="NZ_JAUSVL010000001.1"/>
</dbReference>
<name>A0AAE3VGT1_9BACT</name>
<keyword evidence="4" id="KW-1185">Reference proteome</keyword>
<dbReference type="EMBL" id="JAUSVL010000001">
    <property type="protein sequence ID" value="MDQ0289986.1"/>
    <property type="molecule type" value="Genomic_DNA"/>
</dbReference>
<dbReference type="Proteomes" id="UP001238163">
    <property type="component" value="Unassembled WGS sequence"/>
</dbReference>
<dbReference type="Pfam" id="PF19051">
    <property type="entry name" value="GFO_IDH_MocA_C2"/>
    <property type="match status" value="1"/>
</dbReference>
<comment type="caution">
    <text evidence="3">The sequence shown here is derived from an EMBL/GenBank/DDBJ whole genome shotgun (WGS) entry which is preliminary data.</text>
</comment>
<proteinExistence type="predicted"/>
<reference evidence="3" key="1">
    <citation type="submission" date="2023-07" db="EMBL/GenBank/DDBJ databases">
        <title>Genomic Encyclopedia of Type Strains, Phase IV (KMG-IV): sequencing the most valuable type-strain genomes for metagenomic binning, comparative biology and taxonomic classification.</title>
        <authorList>
            <person name="Goeker M."/>
        </authorList>
    </citation>
    <scope>NUCLEOTIDE SEQUENCE</scope>
    <source>
        <strain evidence="3">DSM 24202</strain>
    </source>
</reference>
<dbReference type="PROSITE" id="PS51257">
    <property type="entry name" value="PROKAR_LIPOPROTEIN"/>
    <property type="match status" value="1"/>
</dbReference>
<dbReference type="NCBIfam" id="TIGR01409">
    <property type="entry name" value="TAT_signal_seq"/>
    <property type="match status" value="1"/>
</dbReference>
<evidence type="ECO:0000313" key="3">
    <source>
        <dbReference type="EMBL" id="MDQ0289986.1"/>
    </source>
</evidence>
<dbReference type="Pfam" id="PF10518">
    <property type="entry name" value="TAT_signal"/>
    <property type="match status" value="1"/>
</dbReference>